<dbReference type="EMBL" id="JBBNAF010000001">
    <property type="protein sequence ID" value="KAK9170645.1"/>
    <property type="molecule type" value="Genomic_DNA"/>
</dbReference>
<protein>
    <submittedName>
        <fullName evidence="1">Uncharacterized protein</fullName>
    </submittedName>
</protein>
<comment type="caution">
    <text evidence="1">The sequence shown here is derived from an EMBL/GenBank/DDBJ whole genome shotgun (WGS) entry which is preliminary data.</text>
</comment>
<reference evidence="1 2" key="1">
    <citation type="submission" date="2024-01" db="EMBL/GenBank/DDBJ databases">
        <title>Genome assemblies of Stephania.</title>
        <authorList>
            <person name="Yang L."/>
        </authorList>
    </citation>
    <scope>NUCLEOTIDE SEQUENCE [LARGE SCALE GENOMIC DNA]</scope>
    <source>
        <strain evidence="1">YNDBR</strain>
        <tissue evidence="1">Leaf</tissue>
    </source>
</reference>
<evidence type="ECO:0000313" key="1">
    <source>
        <dbReference type="EMBL" id="KAK9170645.1"/>
    </source>
</evidence>
<name>A0AAP0LH13_9MAGN</name>
<proteinExistence type="predicted"/>
<dbReference type="AlphaFoldDB" id="A0AAP0LH13"/>
<dbReference type="Proteomes" id="UP001420932">
    <property type="component" value="Unassembled WGS sequence"/>
</dbReference>
<sequence length="50" mass="5772">MVEQMKTYKLLVILKIEIQRDVFYLQLNCVIAPGIESKTVMSQTKTQLKG</sequence>
<accession>A0AAP0LH13</accession>
<organism evidence="1 2">
    <name type="scientific">Stephania yunnanensis</name>
    <dbReference type="NCBI Taxonomy" id="152371"/>
    <lineage>
        <taxon>Eukaryota</taxon>
        <taxon>Viridiplantae</taxon>
        <taxon>Streptophyta</taxon>
        <taxon>Embryophyta</taxon>
        <taxon>Tracheophyta</taxon>
        <taxon>Spermatophyta</taxon>
        <taxon>Magnoliopsida</taxon>
        <taxon>Ranunculales</taxon>
        <taxon>Menispermaceae</taxon>
        <taxon>Menispermoideae</taxon>
        <taxon>Cissampelideae</taxon>
        <taxon>Stephania</taxon>
    </lineage>
</organism>
<evidence type="ECO:0000313" key="2">
    <source>
        <dbReference type="Proteomes" id="UP001420932"/>
    </source>
</evidence>
<keyword evidence="2" id="KW-1185">Reference proteome</keyword>
<gene>
    <name evidence="1" type="ORF">Syun_002785</name>
</gene>